<dbReference type="InterPro" id="IPR001865">
    <property type="entry name" value="Ribosomal_uS2"/>
</dbReference>
<dbReference type="GO" id="GO:0003735">
    <property type="term" value="F:structural constituent of ribosome"/>
    <property type="evidence" value="ECO:0007669"/>
    <property type="project" value="InterPro"/>
</dbReference>
<dbReference type="HOGENOM" id="CLU_2794170_0_0_1"/>
<keyword evidence="2" id="KW-0687">Ribonucleoprotein</keyword>
<evidence type="ECO:0000313" key="2">
    <source>
        <dbReference type="EMBL" id="EHK99708.1"/>
    </source>
</evidence>
<evidence type="ECO:0000313" key="3">
    <source>
        <dbReference type="Proteomes" id="UP000005446"/>
    </source>
</evidence>
<dbReference type="GO" id="GO:0006412">
    <property type="term" value="P:translation"/>
    <property type="evidence" value="ECO:0007669"/>
    <property type="project" value="InterPro"/>
</dbReference>
<protein>
    <submittedName>
        <fullName evidence="2">Putative 40S ribosomal protein mrp4, mitochondrial</fullName>
    </submittedName>
</protein>
<keyword evidence="3" id="KW-1185">Reference proteome</keyword>
<proteinExistence type="inferred from homology"/>
<dbReference type="Gene3D" id="3.40.50.10490">
    <property type="entry name" value="Glucose-6-phosphate isomerase like protein, domain 1"/>
    <property type="match status" value="1"/>
</dbReference>
<dbReference type="OrthoDB" id="2320368at2759"/>
<evidence type="ECO:0000256" key="1">
    <source>
        <dbReference type="ARBA" id="ARBA00006242"/>
    </source>
</evidence>
<comment type="caution">
    <text evidence="2">The sequence shown here is derived from an EMBL/GenBank/DDBJ whole genome shotgun (WGS) entry which is preliminary data.</text>
</comment>
<dbReference type="SUPFAM" id="SSF52313">
    <property type="entry name" value="Ribosomal protein S2"/>
    <property type="match status" value="1"/>
</dbReference>
<dbReference type="Pfam" id="PF00318">
    <property type="entry name" value="Ribosomal_S2"/>
    <property type="match status" value="1"/>
</dbReference>
<gene>
    <name evidence="2" type="ORF">M7I_4386</name>
</gene>
<accession>H0EP19</accession>
<dbReference type="AlphaFoldDB" id="H0EP19"/>
<comment type="similarity">
    <text evidence="1">Belongs to the universal ribosomal protein uS2 family.</text>
</comment>
<dbReference type="PANTHER" id="PTHR12534">
    <property type="entry name" value="30S RIBOSOMAL PROTEIN S2 PROKARYOTIC AND ORGANELLAR"/>
    <property type="match status" value="1"/>
</dbReference>
<dbReference type="EMBL" id="AGUE01000108">
    <property type="protein sequence ID" value="EHK99708.1"/>
    <property type="molecule type" value="Genomic_DNA"/>
</dbReference>
<name>H0EP19_GLAL7</name>
<dbReference type="Proteomes" id="UP000005446">
    <property type="component" value="Unassembled WGS sequence"/>
</dbReference>
<keyword evidence="2" id="KW-0689">Ribosomal protein</keyword>
<dbReference type="GO" id="GO:0005763">
    <property type="term" value="C:mitochondrial small ribosomal subunit"/>
    <property type="evidence" value="ECO:0007669"/>
    <property type="project" value="TreeGrafter"/>
</dbReference>
<dbReference type="InParanoid" id="H0EP19"/>
<reference evidence="2 3" key="1">
    <citation type="journal article" date="2012" name="Eukaryot. Cell">
        <title>Genome sequence of the fungus Glarea lozoyensis: the first genome sequence of a species from the Helotiaceae family.</title>
        <authorList>
            <person name="Youssar L."/>
            <person name="Gruening B.A."/>
            <person name="Erxleben A."/>
            <person name="Guenther S."/>
            <person name="Huettel W."/>
        </authorList>
    </citation>
    <scope>NUCLEOTIDE SEQUENCE [LARGE SCALE GENOMIC DNA]</scope>
    <source>
        <strain evidence="3">ATCC 74030 / MF5533</strain>
    </source>
</reference>
<dbReference type="PANTHER" id="PTHR12534:SF0">
    <property type="entry name" value="SMALL RIBOSOMAL SUBUNIT PROTEIN US2M"/>
    <property type="match status" value="1"/>
</dbReference>
<organism evidence="2 3">
    <name type="scientific">Glarea lozoyensis (strain ATCC 74030 / MF5533)</name>
    <dbReference type="NCBI Taxonomy" id="1104152"/>
    <lineage>
        <taxon>Eukaryota</taxon>
        <taxon>Fungi</taxon>
        <taxon>Dikarya</taxon>
        <taxon>Ascomycota</taxon>
        <taxon>Pezizomycotina</taxon>
        <taxon>Leotiomycetes</taxon>
        <taxon>Helotiales</taxon>
        <taxon>Helotiaceae</taxon>
        <taxon>Glarea</taxon>
    </lineage>
</organism>
<dbReference type="InterPro" id="IPR005706">
    <property type="entry name" value="Ribosomal_uS2_bac/mit/plastid"/>
</dbReference>
<dbReference type="InterPro" id="IPR023591">
    <property type="entry name" value="Ribosomal_uS2_flav_dom_sf"/>
</dbReference>
<sequence length="68" mass="7272">MGIIDTDADPTWVTYPIPANDDSIRCIQVIAGVLGRAGEEGQKKRLEAARTGTVTWLPPPGLGRPEIS</sequence>